<name>A0A0S4KEP7_BODSA</name>
<evidence type="ECO:0000313" key="2">
    <source>
        <dbReference type="EMBL" id="CUI14162.1"/>
    </source>
</evidence>
<organism evidence="2 3">
    <name type="scientific">Bodo saltans</name>
    <name type="common">Flagellated protozoan</name>
    <dbReference type="NCBI Taxonomy" id="75058"/>
    <lineage>
        <taxon>Eukaryota</taxon>
        <taxon>Discoba</taxon>
        <taxon>Euglenozoa</taxon>
        <taxon>Kinetoplastea</taxon>
        <taxon>Metakinetoplastina</taxon>
        <taxon>Eubodonida</taxon>
        <taxon>Bodonidae</taxon>
        <taxon>Bodo</taxon>
    </lineage>
</organism>
<reference evidence="3" key="1">
    <citation type="submission" date="2015-09" db="EMBL/GenBank/DDBJ databases">
        <authorList>
            <consortium name="Pathogen Informatics"/>
        </authorList>
    </citation>
    <scope>NUCLEOTIDE SEQUENCE [LARGE SCALE GENOMIC DNA]</scope>
    <source>
        <strain evidence="3">Lake Konstanz</strain>
    </source>
</reference>
<keyword evidence="3" id="KW-1185">Reference proteome</keyword>
<dbReference type="AlphaFoldDB" id="A0A0S4KEP7"/>
<gene>
    <name evidence="2" type="ORF">BSAL_72775</name>
</gene>
<dbReference type="Proteomes" id="UP000051952">
    <property type="component" value="Unassembled WGS sequence"/>
</dbReference>
<evidence type="ECO:0000313" key="3">
    <source>
        <dbReference type="Proteomes" id="UP000051952"/>
    </source>
</evidence>
<feature type="compositionally biased region" description="Low complexity" evidence="1">
    <location>
        <begin position="114"/>
        <end position="124"/>
    </location>
</feature>
<dbReference type="EMBL" id="CYKH01000588">
    <property type="protein sequence ID" value="CUI14162.1"/>
    <property type="molecule type" value="Genomic_DNA"/>
</dbReference>
<feature type="region of interest" description="Disordered" evidence="1">
    <location>
        <begin position="81"/>
        <end position="133"/>
    </location>
</feature>
<proteinExistence type="predicted"/>
<accession>A0A0S4KEP7</accession>
<evidence type="ECO:0000256" key="1">
    <source>
        <dbReference type="SAM" id="MobiDB-lite"/>
    </source>
</evidence>
<dbReference type="VEuPathDB" id="TriTrypDB:BSAL_72775"/>
<protein>
    <submittedName>
        <fullName evidence="2">Uncharacterized protein</fullName>
    </submittedName>
</protein>
<feature type="non-terminal residue" evidence="2">
    <location>
        <position position="1"/>
    </location>
</feature>
<sequence>TNIPFSFGLSISKEFTYSRTMLCSSMRREWYTRKSELAAAAADAVHTNPEDPLDTCNLVLLDSLRAALVVPTVMHGGIANQKRLRDEEDQPDEGHRALGGTRFSRRGHHDNKRSQMSSDNASSSALQRQLNAEKRARSEILHTVVLAPTPTTASSHSNTEGASSSTMLLSLQSGLESLFDTTSHALLSPCFDLDGDDLKLVAAHMKRVDRMESHRALLRMETATSMTTPLTESELMQREMKELMAIRRKFSRVRN</sequence>